<evidence type="ECO:0000256" key="1">
    <source>
        <dbReference type="SAM" id="MobiDB-lite"/>
    </source>
</evidence>
<comment type="caution">
    <text evidence="2">The sequence shown here is derived from an EMBL/GenBank/DDBJ whole genome shotgun (WGS) entry which is preliminary data.</text>
</comment>
<accession>W7CBA7</accession>
<evidence type="ECO:0000313" key="3">
    <source>
        <dbReference type="Proteomes" id="UP000019254"/>
    </source>
</evidence>
<protein>
    <submittedName>
        <fullName evidence="2">Uncharacterized protein</fullName>
    </submittedName>
</protein>
<proteinExistence type="predicted"/>
<feature type="compositionally biased region" description="Polar residues" evidence="1">
    <location>
        <begin position="29"/>
        <end position="47"/>
    </location>
</feature>
<dbReference type="AlphaFoldDB" id="W7CBA7"/>
<keyword evidence="3" id="KW-1185">Reference proteome</keyword>
<reference evidence="2 3" key="1">
    <citation type="journal article" date="2014" name="Int. J. Syst. Evol. Microbiol.">
        <title>Listeria floridensis sp. nov., Listeria aquatica sp. nov., Listeria cornellensis sp. nov., Listeria riparia sp. nov. and Listeria grandensis sp. nov., from agricultural and natural environments.</title>
        <authorList>
            <person name="den Bakker H.C."/>
            <person name="Warchocki S."/>
            <person name="Wright E.M."/>
            <person name="Allred A.F."/>
            <person name="Ahlstrom C."/>
            <person name="Manuel C.S."/>
            <person name="Stasiewicz M.J."/>
            <person name="Burrell A."/>
            <person name="Roof S."/>
            <person name="Strawn L."/>
            <person name="Fortes E.D."/>
            <person name="Nightingale K.K."/>
            <person name="Kephart D."/>
            <person name="Wiedmann M."/>
        </authorList>
    </citation>
    <scope>NUCLEOTIDE SEQUENCE [LARGE SCALE GENOMIC DNA]</scope>
    <source>
        <strain evidence="3">FSL F6-969</strain>
    </source>
</reference>
<name>W7CBA7_9LIST</name>
<organism evidence="2 3">
    <name type="scientific">Listeria cornellensis FSL F6-0969</name>
    <dbReference type="NCBI Taxonomy" id="1265820"/>
    <lineage>
        <taxon>Bacteria</taxon>
        <taxon>Bacillati</taxon>
        <taxon>Bacillota</taxon>
        <taxon>Bacilli</taxon>
        <taxon>Bacillales</taxon>
        <taxon>Listeriaceae</taxon>
        <taxon>Listeria</taxon>
    </lineage>
</organism>
<evidence type="ECO:0000313" key="2">
    <source>
        <dbReference type="EMBL" id="EUJ33091.1"/>
    </source>
</evidence>
<dbReference type="EMBL" id="AODE01000001">
    <property type="protein sequence ID" value="EUJ33091.1"/>
    <property type="molecule type" value="Genomic_DNA"/>
</dbReference>
<feature type="region of interest" description="Disordered" evidence="1">
    <location>
        <begin position="29"/>
        <end position="48"/>
    </location>
</feature>
<sequence>MAGYFVFFSLCVFGSFQITKISANTNRKAMQKTAPRQPNAPMTTGISSGPMIDAMPDVEIRIDWAHVLFSIGYVSVTVLAEDVG</sequence>
<gene>
    <name evidence="2" type="ORF">PCORN_00065</name>
</gene>
<dbReference type="Proteomes" id="UP000019254">
    <property type="component" value="Unassembled WGS sequence"/>
</dbReference>